<evidence type="ECO:0000256" key="12">
    <source>
        <dbReference type="ARBA" id="ARBA00022729"/>
    </source>
</evidence>
<dbReference type="SMART" id="SM00408">
    <property type="entry name" value="IGc2"/>
    <property type="match status" value="3"/>
</dbReference>
<keyword evidence="19 34" id="KW-0472">Membrane</keyword>
<feature type="active site" description="Proton acceptor" evidence="28">
    <location>
        <position position="589"/>
    </location>
</feature>
<organism evidence="37 38">
    <name type="scientific">Melanocharis versteri</name>
    <name type="common">Fan-tailed berrypecker</name>
    <dbReference type="NCBI Taxonomy" id="254552"/>
    <lineage>
        <taxon>Eukaryota</taxon>
        <taxon>Metazoa</taxon>
        <taxon>Chordata</taxon>
        <taxon>Craniata</taxon>
        <taxon>Vertebrata</taxon>
        <taxon>Euteleostomi</taxon>
        <taxon>Archelosauria</taxon>
        <taxon>Archosauria</taxon>
        <taxon>Dinosauria</taxon>
        <taxon>Saurischia</taxon>
        <taxon>Theropoda</taxon>
        <taxon>Coelurosauria</taxon>
        <taxon>Aves</taxon>
        <taxon>Neognathae</taxon>
        <taxon>Neoaves</taxon>
        <taxon>Telluraves</taxon>
        <taxon>Australaves</taxon>
        <taxon>Passeriformes</taxon>
        <taxon>Passeroidea</taxon>
        <taxon>Melanocharitidae</taxon>
        <taxon>Melanocharis</taxon>
    </lineage>
</organism>
<dbReference type="InterPro" id="IPR007110">
    <property type="entry name" value="Ig-like_dom"/>
</dbReference>
<feature type="region of interest" description="Disordered" evidence="33">
    <location>
        <begin position="91"/>
        <end position="120"/>
    </location>
</feature>
<dbReference type="InterPro" id="IPR020635">
    <property type="entry name" value="Tyr_kinase_cat_dom"/>
</dbReference>
<dbReference type="PANTHER" id="PTHR24416:SF131">
    <property type="entry name" value="FIBROBLAST GROWTH FACTOR RECEPTOR 1"/>
    <property type="match status" value="1"/>
</dbReference>
<keyword evidence="14 32" id="KW-0547">Nucleotide-binding</keyword>
<feature type="disulfide bond" evidence="30">
    <location>
        <begin position="146"/>
        <end position="198"/>
    </location>
</feature>
<evidence type="ECO:0000256" key="16">
    <source>
        <dbReference type="ARBA" id="ARBA00022840"/>
    </source>
</evidence>
<dbReference type="SMART" id="SM00409">
    <property type="entry name" value="IG"/>
    <property type="match status" value="3"/>
</dbReference>
<feature type="glycosylation site" description="N-linked (GlcNAc...) asparagine" evidence="31">
    <location>
        <position position="285"/>
    </location>
</feature>
<feature type="non-terminal residue" evidence="37">
    <location>
        <position position="791"/>
    </location>
</feature>
<evidence type="ECO:0000256" key="4">
    <source>
        <dbReference type="ARBA" id="ARBA00004541"/>
    </source>
</evidence>
<evidence type="ECO:0000256" key="1">
    <source>
        <dbReference type="ARBA" id="ARBA00004123"/>
    </source>
</evidence>
<feature type="domain" description="Ig-like" evidence="36">
    <location>
        <begin position="115"/>
        <end position="214"/>
    </location>
</feature>
<feature type="glycosylation site" description="N-linked (GlcNAc...) asparagine" evidence="31">
    <location>
        <position position="46"/>
    </location>
</feature>
<dbReference type="Pfam" id="PF13927">
    <property type="entry name" value="Ig_3"/>
    <property type="match status" value="1"/>
</dbReference>
<feature type="binding site" evidence="29 32">
    <location>
        <position position="480"/>
    </location>
    <ligand>
        <name>ATP</name>
        <dbReference type="ChEBI" id="CHEBI:30616"/>
    </ligand>
</feature>
<dbReference type="PRINTS" id="PR00109">
    <property type="entry name" value="TYRKINASE"/>
</dbReference>
<evidence type="ECO:0000256" key="17">
    <source>
        <dbReference type="ARBA" id="ARBA00022843"/>
    </source>
</evidence>
<feature type="binding site" evidence="29">
    <location>
        <position position="534"/>
    </location>
    <ligand>
        <name>ATP</name>
        <dbReference type="ChEBI" id="CHEBI:30616"/>
    </ligand>
</feature>
<dbReference type="GO" id="GO:0005007">
    <property type="term" value="F:fibroblast growth factor receptor activity"/>
    <property type="evidence" value="ECO:0007669"/>
    <property type="project" value="InterPro"/>
</dbReference>
<keyword evidence="12" id="KW-0732">Signal</keyword>
<evidence type="ECO:0000259" key="36">
    <source>
        <dbReference type="PROSITE" id="PS50835"/>
    </source>
</evidence>
<evidence type="ECO:0000313" key="37">
    <source>
        <dbReference type="EMBL" id="NXA93192.1"/>
    </source>
</evidence>
<dbReference type="Gene3D" id="1.10.510.10">
    <property type="entry name" value="Transferase(Phosphotransferase) domain 1"/>
    <property type="match status" value="1"/>
</dbReference>
<dbReference type="GO" id="GO:0005634">
    <property type="term" value="C:nucleus"/>
    <property type="evidence" value="ECO:0007669"/>
    <property type="project" value="UniProtKB-SubCell"/>
</dbReference>
<evidence type="ECO:0000256" key="30">
    <source>
        <dbReference type="PIRSR" id="PIRSR000628-3"/>
    </source>
</evidence>
<feature type="binding site" evidence="29">
    <location>
        <position position="607"/>
    </location>
    <ligand>
        <name>ATP</name>
        <dbReference type="ChEBI" id="CHEBI:30616"/>
    </ligand>
</feature>
<dbReference type="InterPro" id="IPR016248">
    <property type="entry name" value="FGF_rcpt_fam"/>
</dbReference>
<evidence type="ECO:0000256" key="3">
    <source>
        <dbReference type="ARBA" id="ARBA00004514"/>
    </source>
</evidence>
<evidence type="ECO:0000256" key="11">
    <source>
        <dbReference type="ARBA" id="ARBA00022692"/>
    </source>
</evidence>
<gene>
    <name evidence="37" type="primary">Fgfr1</name>
    <name evidence="37" type="ORF">MELVER_R09187</name>
</gene>
<protein>
    <recommendedName>
        <fullName evidence="6">Fibroblast growth factor receptor 1</fullName>
        <ecNumber evidence="5">2.7.10.1</ecNumber>
    </recommendedName>
</protein>
<dbReference type="GO" id="GO:0008284">
    <property type="term" value="P:positive regulation of cell population proliferation"/>
    <property type="evidence" value="ECO:0007669"/>
    <property type="project" value="InterPro"/>
</dbReference>
<dbReference type="PIRSF" id="PIRSF000628">
    <property type="entry name" value="FGFR"/>
    <property type="match status" value="1"/>
</dbReference>
<dbReference type="InterPro" id="IPR011009">
    <property type="entry name" value="Kinase-like_dom_sf"/>
</dbReference>
<keyword evidence="16 29" id="KW-0067">ATP-binding</keyword>
<feature type="disulfide bond" evidence="30">
    <location>
        <begin position="245"/>
        <end position="309"/>
    </location>
</feature>
<evidence type="ECO:0000256" key="21">
    <source>
        <dbReference type="ARBA" id="ARBA00023157"/>
    </source>
</evidence>
<dbReference type="FunFam" id="1.10.510.10:FF:000007">
    <property type="entry name" value="Fibroblast growth factor receptor"/>
    <property type="match status" value="1"/>
</dbReference>
<keyword evidence="10" id="KW-0808">Transferase</keyword>
<evidence type="ECO:0000256" key="20">
    <source>
        <dbReference type="ARBA" id="ARBA00023137"/>
    </source>
</evidence>
<feature type="glycosylation site" description="N-linked (GlcNAc...) asparagine" evidence="31">
    <location>
        <position position="195"/>
    </location>
</feature>
<keyword evidence="22" id="KW-0675">Receptor</keyword>
<name>A0A7K7ZS53_9PASE</name>
<comment type="subcellular location">
    <subcellularLocation>
        <location evidence="2">Cell membrane</location>
        <topology evidence="2">Single-pass type I membrane protein</topology>
    </subcellularLocation>
    <subcellularLocation>
        <location evidence="3">Cytoplasm</location>
        <location evidence="3">Cytosol</location>
    </subcellularLocation>
    <subcellularLocation>
        <location evidence="4">Cytoplasmic vesicle</location>
    </subcellularLocation>
    <subcellularLocation>
        <location evidence="1">Nucleus</location>
    </subcellularLocation>
</comment>
<dbReference type="GO" id="GO:0030154">
    <property type="term" value="P:cell differentiation"/>
    <property type="evidence" value="ECO:0007669"/>
    <property type="project" value="UniProtKB-ARBA"/>
</dbReference>
<dbReference type="InterPro" id="IPR028174">
    <property type="entry name" value="FGF_rcpt_1"/>
</dbReference>
<dbReference type="Gene3D" id="3.30.200.20">
    <property type="entry name" value="Phosphorylase Kinase, domain 1"/>
    <property type="match status" value="1"/>
</dbReference>
<evidence type="ECO:0000256" key="15">
    <source>
        <dbReference type="ARBA" id="ARBA00022777"/>
    </source>
</evidence>
<evidence type="ECO:0000256" key="31">
    <source>
        <dbReference type="PIRSR" id="PIRSR000628-4"/>
    </source>
</evidence>
<feature type="non-terminal residue" evidence="37">
    <location>
        <position position="1"/>
    </location>
</feature>
<dbReference type="InterPro" id="IPR001245">
    <property type="entry name" value="Ser-Thr/Tyr_kinase_cat_dom"/>
</dbReference>
<evidence type="ECO:0000256" key="18">
    <source>
        <dbReference type="ARBA" id="ARBA00022989"/>
    </source>
</evidence>
<dbReference type="PROSITE" id="PS00107">
    <property type="entry name" value="PROTEIN_KINASE_ATP"/>
    <property type="match status" value="1"/>
</dbReference>
<comment type="catalytic activity">
    <reaction evidence="27">
        <text>L-tyrosyl-[protein] + ATP = O-phospho-L-tyrosyl-[protein] + ADP + H(+)</text>
        <dbReference type="Rhea" id="RHEA:10596"/>
        <dbReference type="Rhea" id="RHEA-COMP:10136"/>
        <dbReference type="Rhea" id="RHEA-COMP:20101"/>
        <dbReference type="ChEBI" id="CHEBI:15378"/>
        <dbReference type="ChEBI" id="CHEBI:30616"/>
        <dbReference type="ChEBI" id="CHEBI:46858"/>
        <dbReference type="ChEBI" id="CHEBI:61978"/>
        <dbReference type="ChEBI" id="CHEBI:456216"/>
        <dbReference type="EC" id="2.7.10.1"/>
    </reaction>
</comment>
<evidence type="ECO:0000256" key="13">
    <source>
        <dbReference type="ARBA" id="ARBA00022737"/>
    </source>
</evidence>
<evidence type="ECO:0000256" key="14">
    <source>
        <dbReference type="ARBA" id="ARBA00022741"/>
    </source>
</evidence>
<evidence type="ECO:0000256" key="23">
    <source>
        <dbReference type="ARBA" id="ARBA00023180"/>
    </source>
</evidence>
<keyword evidence="17" id="KW-0832">Ubl conjugation</keyword>
<keyword evidence="18 34" id="KW-1133">Transmembrane helix</keyword>
<feature type="binding site" evidence="29">
    <location>
        <position position="593"/>
    </location>
    <ligand>
        <name>ATP</name>
        <dbReference type="ChEBI" id="CHEBI:30616"/>
    </ligand>
</feature>
<dbReference type="SUPFAM" id="SSF56112">
    <property type="entry name" value="Protein kinase-like (PK-like)"/>
    <property type="match status" value="1"/>
</dbReference>
<dbReference type="PROSITE" id="PS00109">
    <property type="entry name" value="PROTEIN_KINASE_TYR"/>
    <property type="match status" value="1"/>
</dbReference>
<keyword evidence="24" id="KW-0539">Nucleus</keyword>
<dbReference type="GO" id="GO:0005886">
    <property type="term" value="C:plasma membrane"/>
    <property type="evidence" value="ECO:0007669"/>
    <property type="project" value="UniProtKB-SubCell"/>
</dbReference>
<evidence type="ECO:0000256" key="33">
    <source>
        <dbReference type="SAM" id="MobiDB-lite"/>
    </source>
</evidence>
<dbReference type="InterPro" id="IPR003598">
    <property type="entry name" value="Ig_sub2"/>
</dbReference>
<evidence type="ECO:0000256" key="2">
    <source>
        <dbReference type="ARBA" id="ARBA00004251"/>
    </source>
</evidence>
<evidence type="ECO:0000256" key="22">
    <source>
        <dbReference type="ARBA" id="ARBA00023170"/>
    </source>
</evidence>
<dbReference type="FunFam" id="2.60.40.10:FF:000408">
    <property type="entry name" value="Fibroblast growth factor receptor"/>
    <property type="match status" value="1"/>
</dbReference>
<accession>A0A7K7ZS53</accession>
<dbReference type="GO" id="GO:0010604">
    <property type="term" value="P:positive regulation of macromolecule metabolic process"/>
    <property type="evidence" value="ECO:0007669"/>
    <property type="project" value="UniProtKB-ARBA"/>
</dbReference>
<feature type="transmembrane region" description="Helical" evidence="34">
    <location>
        <begin position="345"/>
        <end position="365"/>
    </location>
</feature>
<dbReference type="GO" id="GO:0031410">
    <property type="term" value="C:cytoplasmic vesicle"/>
    <property type="evidence" value="ECO:0007669"/>
    <property type="project" value="UniProtKB-SubCell"/>
</dbReference>
<feature type="glycosylation site" description="N-linked (GlcNAc...) asparagine" evidence="31">
    <location>
        <position position="208"/>
    </location>
</feature>
<dbReference type="InterPro" id="IPR017441">
    <property type="entry name" value="Protein_kinase_ATP_BS"/>
</dbReference>
<dbReference type="GO" id="GO:0005829">
    <property type="term" value="C:cytosol"/>
    <property type="evidence" value="ECO:0007669"/>
    <property type="project" value="UniProtKB-SubCell"/>
</dbReference>
<reference evidence="37 38" key="1">
    <citation type="submission" date="2019-09" db="EMBL/GenBank/DDBJ databases">
        <title>Bird 10,000 Genomes (B10K) Project - Family phase.</title>
        <authorList>
            <person name="Zhang G."/>
        </authorList>
    </citation>
    <scope>NUCLEOTIDE SEQUENCE [LARGE SCALE GENOMIC DNA]</scope>
    <source>
        <strain evidence="37">B10K-DU-029-37</strain>
        <tissue evidence="37">Liver</tissue>
    </source>
</reference>
<evidence type="ECO:0000256" key="6">
    <source>
        <dbReference type="ARBA" id="ARBA00015507"/>
    </source>
</evidence>
<dbReference type="PROSITE" id="PS50835">
    <property type="entry name" value="IG_LIKE"/>
    <property type="match status" value="3"/>
</dbReference>
<keyword evidence="26" id="KW-0968">Cytoplasmic vesicle</keyword>
<keyword evidence="21 30" id="KW-1015">Disulfide bond</keyword>
<dbReference type="InterPro" id="IPR008266">
    <property type="entry name" value="Tyr_kinase_AS"/>
</dbReference>
<feature type="glycosylation site" description="N-linked (GlcNAc...) asparagine" evidence="31">
    <location>
        <position position="232"/>
    </location>
</feature>
<feature type="region of interest" description="Disordered" evidence="33">
    <location>
        <begin position="749"/>
        <end position="791"/>
    </location>
</feature>
<keyword evidence="9" id="KW-0597">Phosphoprotein</keyword>
<dbReference type="FunFam" id="3.30.200.20:FF:000011">
    <property type="entry name" value="Fibroblast growth factor receptor"/>
    <property type="match status" value="1"/>
</dbReference>
<dbReference type="SMART" id="SM00219">
    <property type="entry name" value="TyrKc"/>
    <property type="match status" value="1"/>
</dbReference>
<keyword evidence="15" id="KW-0418">Kinase</keyword>
<keyword evidence="7" id="KW-1003">Cell membrane</keyword>
<dbReference type="InterPro" id="IPR013783">
    <property type="entry name" value="Ig-like_fold"/>
</dbReference>
<dbReference type="Pfam" id="PF00047">
    <property type="entry name" value="ig"/>
    <property type="match status" value="1"/>
</dbReference>
<dbReference type="GO" id="GO:0005524">
    <property type="term" value="F:ATP binding"/>
    <property type="evidence" value="ECO:0007669"/>
    <property type="project" value="UniProtKB-UniRule"/>
</dbReference>
<proteinExistence type="predicted"/>
<dbReference type="Pfam" id="PF07679">
    <property type="entry name" value="I-set"/>
    <property type="match status" value="1"/>
</dbReference>
<evidence type="ECO:0000256" key="9">
    <source>
        <dbReference type="ARBA" id="ARBA00022553"/>
    </source>
</evidence>
<sequence length="791" mass="88404">ALPKAKIEVESYSAHPGDLLQLRCRLRDDVQSINWVRDGVQLAENNRTRITGEEVEVRDVVPEDSGLYACMTNSPSGSETTYFSVNISDALPSAEDDDDEDDSSSEEKEADNTKPNQAIAPYWTYPEKMEKKLHAVPAAKTVKFKCPSSGTPNPTLRWLKNGKEFKPDHRIGGYKVRGAGAAGEQRLVVPSDKGNYTCIVENKYGSINHTYQLDVVERSPHRPILQAGLPANKTVALGSNVEFVCKVYSDPQPHIQWLKHIEVNGSKIGPDNLPYVQILKTAGVNTTDKEMEVLHLRNVSFEDAGEYTCLAGNSIGISHHSAWLTVLEAIEDTPAMMTSPFYLEIIIYCIGAFLISCMVVTIIIYKLKSTTKKTDFNSQLAVHKLAKSIPLRRQVSADSSSSMNSGVMLVRPSRLSSSGTPMLAGVSEYELPEDPRWELPRDRLILGKPLGEGCFGQVVLAEAIGLDKDKPNRVTKVAVKMLKSDATEKDLSDLISEMEMMKMIGKHKNIINLLGACTQDGPLYVIVEYASKGNLREYLQARRPPGMEYCYNPTRVPEEQLSFKDLVSCAYQVARGMEYLASKKCIHRDLAARNVLVTEDNVMKIADFGLARDIHHIDYYKKTTNGRLPVKWMAPEALFDRIYTHQSDVWSFGVLLWEIFTLGGSPYPGVPVEELFKLLKEGHRMDKPSNCTNELYMMMRDCWHAVPSQRPTFKQLVEDLDRIVAMTSNQVGEEYLDLSMPLDQYSPGFPDTRSSTCSSGEDSVFSHDPLPDEPCLPKFPPQHSNGGLKRH</sequence>
<dbReference type="InterPro" id="IPR000719">
    <property type="entry name" value="Prot_kinase_dom"/>
</dbReference>
<dbReference type="SUPFAM" id="SSF48726">
    <property type="entry name" value="Immunoglobulin"/>
    <property type="match status" value="3"/>
</dbReference>
<feature type="binding site" evidence="29">
    <location>
        <begin position="528"/>
        <end position="530"/>
    </location>
    <ligand>
        <name>ATP</name>
        <dbReference type="ChEBI" id="CHEBI:30616"/>
    </ligand>
</feature>
<dbReference type="GO" id="GO:0080090">
    <property type="term" value="P:regulation of primary metabolic process"/>
    <property type="evidence" value="ECO:0007669"/>
    <property type="project" value="UniProtKB-ARBA"/>
</dbReference>
<feature type="compositionally biased region" description="Acidic residues" evidence="33">
    <location>
        <begin position="94"/>
        <end position="104"/>
    </location>
</feature>
<feature type="binding site" evidence="29">
    <location>
        <begin position="450"/>
        <end position="456"/>
    </location>
    <ligand>
        <name>ATP</name>
        <dbReference type="ChEBI" id="CHEBI:30616"/>
    </ligand>
</feature>
<evidence type="ECO:0000256" key="5">
    <source>
        <dbReference type="ARBA" id="ARBA00011902"/>
    </source>
</evidence>
<evidence type="ECO:0000256" key="24">
    <source>
        <dbReference type="ARBA" id="ARBA00023242"/>
    </source>
</evidence>
<dbReference type="FunFam" id="2.60.40.10:FF:000016">
    <property type="entry name" value="Fibroblast growth factor receptor"/>
    <property type="match status" value="1"/>
</dbReference>
<dbReference type="GO" id="GO:0048513">
    <property type="term" value="P:animal organ development"/>
    <property type="evidence" value="ECO:0007669"/>
    <property type="project" value="UniProtKB-ARBA"/>
</dbReference>
<dbReference type="FunFam" id="2.60.40.10:FF:000020">
    <property type="entry name" value="Fibroblast growth factor receptor"/>
    <property type="match status" value="1"/>
</dbReference>
<keyword evidence="11 34" id="KW-0812">Transmembrane</keyword>
<dbReference type="GO" id="GO:0043235">
    <property type="term" value="C:receptor complex"/>
    <property type="evidence" value="ECO:0007669"/>
    <property type="project" value="TreeGrafter"/>
</dbReference>
<dbReference type="Gene3D" id="2.60.40.10">
    <property type="entry name" value="Immunoglobulins"/>
    <property type="match status" value="3"/>
</dbReference>
<evidence type="ECO:0000256" key="7">
    <source>
        <dbReference type="ARBA" id="ARBA00022475"/>
    </source>
</evidence>
<dbReference type="PROSITE" id="PS50011">
    <property type="entry name" value="PROTEIN_KINASE_DOM"/>
    <property type="match status" value="1"/>
</dbReference>
<evidence type="ECO:0000256" key="34">
    <source>
        <dbReference type="SAM" id="Phobius"/>
    </source>
</evidence>
<comment type="caution">
    <text evidence="37">The sequence shown here is derived from an EMBL/GenBank/DDBJ whole genome shotgun (WGS) entry which is preliminary data.</text>
</comment>
<dbReference type="GO" id="GO:0017134">
    <property type="term" value="F:fibroblast growth factor binding"/>
    <property type="evidence" value="ECO:0007669"/>
    <property type="project" value="TreeGrafter"/>
</dbReference>
<dbReference type="InterPro" id="IPR050122">
    <property type="entry name" value="RTK"/>
</dbReference>
<evidence type="ECO:0000313" key="38">
    <source>
        <dbReference type="Proteomes" id="UP000538725"/>
    </source>
</evidence>
<feature type="domain" description="Ig-like" evidence="36">
    <location>
        <begin position="3"/>
        <end position="88"/>
    </location>
</feature>
<dbReference type="AlphaFoldDB" id="A0A7K7ZS53"/>
<feature type="disulfide bond" evidence="30">
    <location>
        <begin position="24"/>
        <end position="70"/>
    </location>
</feature>
<dbReference type="InterPro" id="IPR013098">
    <property type="entry name" value="Ig_I-set"/>
</dbReference>
<evidence type="ECO:0000256" key="32">
    <source>
        <dbReference type="PROSITE-ProRule" id="PRU10141"/>
    </source>
</evidence>
<feature type="domain" description="Ig-like" evidence="36">
    <location>
        <begin position="223"/>
        <end position="325"/>
    </location>
</feature>
<dbReference type="Pfam" id="PF07714">
    <property type="entry name" value="PK_Tyr_Ser-Thr"/>
    <property type="match status" value="1"/>
</dbReference>
<feature type="domain" description="Protein kinase" evidence="35">
    <location>
        <begin position="444"/>
        <end position="736"/>
    </location>
</feature>
<dbReference type="EMBL" id="VZTG01006531">
    <property type="protein sequence ID" value="NXA93192.1"/>
    <property type="molecule type" value="Genomic_DNA"/>
</dbReference>
<dbReference type="PANTHER" id="PTHR24416">
    <property type="entry name" value="TYROSINE-PROTEIN KINASE RECEPTOR"/>
    <property type="match status" value="1"/>
</dbReference>
<keyword evidence="25" id="KW-0393">Immunoglobulin domain</keyword>
<evidence type="ECO:0000256" key="10">
    <source>
        <dbReference type="ARBA" id="ARBA00022679"/>
    </source>
</evidence>
<dbReference type="InterPro" id="IPR013151">
    <property type="entry name" value="Immunoglobulin_dom"/>
</dbReference>
<keyword evidence="13" id="KW-0677">Repeat</keyword>
<dbReference type="CDD" id="cd04973">
    <property type="entry name" value="IgI_1_FGFR"/>
    <property type="match status" value="1"/>
</dbReference>
<evidence type="ECO:0000256" key="28">
    <source>
        <dbReference type="PIRSR" id="PIRSR000628-1"/>
    </source>
</evidence>
<evidence type="ECO:0000256" key="25">
    <source>
        <dbReference type="ARBA" id="ARBA00023319"/>
    </source>
</evidence>
<dbReference type="CDD" id="cd05098">
    <property type="entry name" value="PTKc_FGFR1"/>
    <property type="match status" value="1"/>
</dbReference>
<dbReference type="EC" id="2.7.10.1" evidence="5"/>
<evidence type="ECO:0000256" key="19">
    <source>
        <dbReference type="ARBA" id="ARBA00023136"/>
    </source>
</evidence>
<feature type="compositionally biased region" description="Polar residues" evidence="33">
    <location>
        <begin position="752"/>
        <end position="761"/>
    </location>
</feature>
<dbReference type="InterPro" id="IPR003599">
    <property type="entry name" value="Ig_sub"/>
</dbReference>
<dbReference type="Proteomes" id="UP000538725">
    <property type="component" value="Unassembled WGS sequence"/>
</dbReference>
<feature type="glycosylation site" description="N-linked (GlcNAc...) asparagine" evidence="31">
    <location>
        <position position="264"/>
    </location>
</feature>
<keyword evidence="23 31" id="KW-0325">Glycoprotein</keyword>
<evidence type="ECO:0000256" key="26">
    <source>
        <dbReference type="ARBA" id="ARBA00023329"/>
    </source>
</evidence>
<dbReference type="GO" id="GO:0045597">
    <property type="term" value="P:positive regulation of cell differentiation"/>
    <property type="evidence" value="ECO:0007669"/>
    <property type="project" value="TreeGrafter"/>
</dbReference>
<dbReference type="InterPro" id="IPR036179">
    <property type="entry name" value="Ig-like_dom_sf"/>
</dbReference>
<keyword evidence="38" id="KW-1185">Reference proteome</keyword>
<keyword evidence="8" id="KW-0963">Cytoplasm</keyword>
<feature type="glycosylation site" description="N-linked (GlcNAc...) asparagine" evidence="31">
    <location>
        <position position="298"/>
    </location>
</feature>
<evidence type="ECO:0000259" key="35">
    <source>
        <dbReference type="PROSITE" id="PS50011"/>
    </source>
</evidence>
<feature type="glycosylation site" description="N-linked (GlcNAc...) asparagine" evidence="31">
    <location>
        <position position="86"/>
    </location>
</feature>
<keyword evidence="20" id="KW-0829">Tyrosine-protein kinase</keyword>
<evidence type="ECO:0000256" key="8">
    <source>
        <dbReference type="ARBA" id="ARBA00022490"/>
    </source>
</evidence>
<evidence type="ECO:0000256" key="27">
    <source>
        <dbReference type="ARBA" id="ARBA00051243"/>
    </source>
</evidence>
<evidence type="ECO:0000256" key="29">
    <source>
        <dbReference type="PIRSR" id="PIRSR000628-2"/>
    </source>
</evidence>